<dbReference type="AlphaFoldDB" id="A0A077M1U6"/>
<dbReference type="SUPFAM" id="SSF48208">
    <property type="entry name" value="Six-hairpin glycosidases"/>
    <property type="match status" value="1"/>
</dbReference>
<evidence type="ECO:0000313" key="2">
    <source>
        <dbReference type="Proteomes" id="UP000035721"/>
    </source>
</evidence>
<evidence type="ECO:0000313" key="1">
    <source>
        <dbReference type="EMBL" id="CCH79047.1"/>
    </source>
</evidence>
<dbReference type="RefSeq" id="WP_048549682.1">
    <property type="nucleotide sequence ID" value="NZ_HF570958.1"/>
</dbReference>
<keyword evidence="2" id="KW-1185">Reference proteome</keyword>
<name>A0A077M1U6_9MICO</name>
<dbReference type="Proteomes" id="UP000035721">
    <property type="component" value="Unassembled WGS sequence"/>
</dbReference>
<dbReference type="EMBL" id="CAJB01000334">
    <property type="protein sequence ID" value="CCH79047.1"/>
    <property type="molecule type" value="Genomic_DNA"/>
</dbReference>
<dbReference type="InterPro" id="IPR008928">
    <property type="entry name" value="6-hairpin_glycosidase_sf"/>
</dbReference>
<dbReference type="OrthoDB" id="504962at2"/>
<sequence>MGESGVRRGPVSVRAVVVATVVAVTGGLLPLAGTTSAFAARLSAANAAPLSGASCGTSTDTEYAQGTTAAAIGWAGNTQAVVACLSGSFVVKNTGTLYGYGVYNGSRTTWANAEGYLPALVTGFRSGAAKVSITNFGDEVRIGGKDYVAIYSRVSVTNPTATPITVDPQPTTGLVALNKPTNEVAPHSTVHHDYAVFSDEFGGTQAYPSAARLAAAGSWRAHYAHMRSYWNAQLRGLAQIRQLPDPTLVDAYRTGFIYTQITRAGTMLKTGVNGYDKEYSHDVVGILANMLNQGFRTDGTTTALDLLLRLRDVVGPQAQYDDGIWKYAWPWAIYLQKTGDLASVKKNFATPGPLGDADQPSIKDSAHAIAAARTGPGGIMENTPDIDADGYWTIDNYSALMGLAAYRWLAQQVGDKTEYTWASGEYSSLLGAVNQTLTATITTYGLDYLPCSMVEPNDDNRCSNPKDANWAAPFLFGRWAWDGYLFDAPVNGPGIDLIDSTYDYGFGRLEGLLPPNTYGGYGDTDYSTGYNAGYGEWGLAGDTHRDQAILGYQFMIRNTQSGPYSWWESVEAPDPASPWVGSHPSAGAGASPHAWGSADANLALMASLVAERGDGTLIVGRGVPNAWVRTGKDIQVTNVPITGGQHLGIRVTTQGRRVTLTLTGHHPSGPVLFQLPAFVGNLTSTNAGAIDPATGTVTLSATTRSVTVTMAKTV</sequence>
<accession>A0A077M1U6</accession>
<dbReference type="GO" id="GO:0005975">
    <property type="term" value="P:carbohydrate metabolic process"/>
    <property type="evidence" value="ECO:0007669"/>
    <property type="project" value="InterPro"/>
</dbReference>
<protein>
    <submittedName>
        <fullName evidence="1">Uncharacterized protein</fullName>
    </submittedName>
</protein>
<reference evidence="1 2" key="1">
    <citation type="journal article" date="2013" name="ISME J.">
        <title>A metabolic model for members of the genus Tetrasphaera involved in enhanced biological phosphorus removal.</title>
        <authorList>
            <person name="Kristiansen R."/>
            <person name="Nguyen H.T.T."/>
            <person name="Saunders A.M."/>
            <person name="Nielsen J.L."/>
            <person name="Wimmer R."/>
            <person name="Le V.Q."/>
            <person name="McIlroy S.J."/>
            <person name="Petrovski S."/>
            <person name="Seviour R.J."/>
            <person name="Calteau A."/>
            <person name="Nielsen K.L."/>
            <person name="Nielsen P.H."/>
        </authorList>
    </citation>
    <scope>NUCLEOTIDE SEQUENCE [LARGE SCALE GENOMIC DNA]</scope>
    <source>
        <strain evidence="1 2">T1-X7</strain>
    </source>
</reference>
<comment type="caution">
    <text evidence="1">The sequence shown here is derived from an EMBL/GenBank/DDBJ whole genome shotgun (WGS) entry which is preliminary data.</text>
</comment>
<gene>
    <name evidence="1" type="ORF">BN12_40017</name>
</gene>
<proteinExistence type="predicted"/>
<organism evidence="1 2">
    <name type="scientific">Nostocoides japonicum T1-X7</name>
    <dbReference type="NCBI Taxonomy" id="1194083"/>
    <lineage>
        <taxon>Bacteria</taxon>
        <taxon>Bacillati</taxon>
        <taxon>Actinomycetota</taxon>
        <taxon>Actinomycetes</taxon>
        <taxon>Micrococcales</taxon>
        <taxon>Intrasporangiaceae</taxon>
        <taxon>Nostocoides</taxon>
    </lineage>
</organism>